<dbReference type="AlphaFoldDB" id="A0A196SJ50"/>
<organism evidence="1 2">
    <name type="scientific">Blastocystis sp. subtype 1 (strain ATCC 50177 / NandII)</name>
    <dbReference type="NCBI Taxonomy" id="478820"/>
    <lineage>
        <taxon>Eukaryota</taxon>
        <taxon>Sar</taxon>
        <taxon>Stramenopiles</taxon>
        <taxon>Bigyra</taxon>
        <taxon>Opalozoa</taxon>
        <taxon>Opalinata</taxon>
        <taxon>Blastocystidae</taxon>
        <taxon>Blastocystis</taxon>
    </lineage>
</organism>
<reference evidence="1 2" key="1">
    <citation type="submission" date="2016-05" db="EMBL/GenBank/DDBJ databases">
        <title>Nuclear genome of Blastocystis sp. subtype 1 NandII.</title>
        <authorList>
            <person name="Gentekaki E."/>
            <person name="Curtis B."/>
            <person name="Stairs C."/>
            <person name="Eme L."/>
            <person name="Herman E."/>
            <person name="Klimes V."/>
            <person name="Arias M.C."/>
            <person name="Elias M."/>
            <person name="Hilliou F."/>
            <person name="Klute M."/>
            <person name="Malik S.-B."/>
            <person name="Pightling A."/>
            <person name="Rachubinski R."/>
            <person name="Salas D."/>
            <person name="Schlacht A."/>
            <person name="Suga H."/>
            <person name="Archibald J."/>
            <person name="Ball S.G."/>
            <person name="Clark G."/>
            <person name="Dacks J."/>
            <person name="Van Der Giezen M."/>
            <person name="Tsaousis A."/>
            <person name="Roger A."/>
        </authorList>
    </citation>
    <scope>NUCLEOTIDE SEQUENCE [LARGE SCALE GENOMIC DNA]</scope>
    <source>
        <strain evidence="2">ATCC 50177 / NandII</strain>
    </source>
</reference>
<protein>
    <submittedName>
        <fullName evidence="1">NADH dehydrogenase [ubiquinone] 1 alpha subcomplex subunit 6</fullName>
    </submittedName>
</protein>
<evidence type="ECO:0000313" key="1">
    <source>
        <dbReference type="EMBL" id="OAO16207.1"/>
    </source>
</evidence>
<sequence length="117" mass="13540">MSAYAYLMKMGPALSSKAASEKAVLLYKAIVQQLPKIISTYQMNMTMDEAKKIVKNKVAEILVYRGAMELDELVNQFPHEYQAAYYFESEPLRERDKFMAQKPDYLDQLLSDFEPNL</sequence>
<proteinExistence type="predicted"/>
<keyword evidence="1" id="KW-0830">Ubiquinone</keyword>
<dbReference type="Proteomes" id="UP000078348">
    <property type="component" value="Unassembled WGS sequence"/>
</dbReference>
<keyword evidence="2" id="KW-1185">Reference proteome</keyword>
<accession>A0A196SJ50</accession>
<name>A0A196SJ50_BLAHN</name>
<gene>
    <name evidence="1" type="ORF">AV274_2070</name>
</gene>
<comment type="caution">
    <text evidence="1">The sequence shown here is derived from an EMBL/GenBank/DDBJ whole genome shotgun (WGS) entry which is preliminary data.</text>
</comment>
<dbReference type="EMBL" id="LXWW01000095">
    <property type="protein sequence ID" value="OAO16207.1"/>
    <property type="molecule type" value="Genomic_DNA"/>
</dbReference>
<dbReference type="OrthoDB" id="14535at2759"/>
<evidence type="ECO:0000313" key="2">
    <source>
        <dbReference type="Proteomes" id="UP000078348"/>
    </source>
</evidence>